<feature type="non-terminal residue" evidence="2">
    <location>
        <position position="171"/>
    </location>
</feature>
<dbReference type="PANTHER" id="PTHR30383">
    <property type="entry name" value="THIOESTERASE 1/PROTEASE 1/LYSOPHOSPHOLIPASE L1"/>
    <property type="match status" value="1"/>
</dbReference>
<dbReference type="InterPro" id="IPR051532">
    <property type="entry name" value="Ester_Hydrolysis_Enzymes"/>
</dbReference>
<feature type="domain" description="SGNH hydrolase-type esterase" evidence="1">
    <location>
        <begin position="6"/>
        <end position="171"/>
    </location>
</feature>
<evidence type="ECO:0000259" key="1">
    <source>
        <dbReference type="Pfam" id="PF13472"/>
    </source>
</evidence>
<gene>
    <name evidence="2" type="ORF">IAD03_02430</name>
</gene>
<accession>A0A9D1FRY1</accession>
<organism evidence="2 3">
    <name type="scientific">Candidatus Caccousia stercoris</name>
    <dbReference type="NCBI Taxonomy" id="2840723"/>
    <lineage>
        <taxon>Bacteria</taxon>
        <taxon>Bacillati</taxon>
        <taxon>Bacillota</taxon>
        <taxon>Clostridia</taxon>
        <taxon>Eubacteriales</taxon>
        <taxon>Oscillospiraceae</taxon>
        <taxon>Oscillospiraceae incertae sedis</taxon>
        <taxon>Candidatus Caccousia</taxon>
    </lineage>
</organism>
<protein>
    <submittedName>
        <fullName evidence="2">Lipase</fullName>
    </submittedName>
</protein>
<dbReference type="Proteomes" id="UP000824141">
    <property type="component" value="Unassembled WGS sequence"/>
</dbReference>
<reference evidence="2" key="2">
    <citation type="journal article" date="2021" name="PeerJ">
        <title>Extensive microbial diversity within the chicken gut microbiome revealed by metagenomics and culture.</title>
        <authorList>
            <person name="Gilroy R."/>
            <person name="Ravi A."/>
            <person name="Getino M."/>
            <person name="Pursley I."/>
            <person name="Horton D.L."/>
            <person name="Alikhan N.F."/>
            <person name="Baker D."/>
            <person name="Gharbi K."/>
            <person name="Hall N."/>
            <person name="Watson M."/>
            <person name="Adriaenssens E.M."/>
            <person name="Foster-Nyarko E."/>
            <person name="Jarju S."/>
            <person name="Secka A."/>
            <person name="Antonio M."/>
            <person name="Oren A."/>
            <person name="Chaudhuri R.R."/>
            <person name="La Ragione R."/>
            <person name="Hildebrand F."/>
            <person name="Pallen M.J."/>
        </authorList>
    </citation>
    <scope>NUCLEOTIDE SEQUENCE</scope>
    <source>
        <strain evidence="2">6086</strain>
    </source>
</reference>
<name>A0A9D1FRY1_9FIRM</name>
<dbReference type="Gene3D" id="3.40.50.1110">
    <property type="entry name" value="SGNH hydrolase"/>
    <property type="match status" value="1"/>
</dbReference>
<dbReference type="AlphaFoldDB" id="A0A9D1FRY1"/>
<comment type="caution">
    <text evidence="2">The sequence shown here is derived from an EMBL/GenBank/DDBJ whole genome shotgun (WGS) entry which is preliminary data.</text>
</comment>
<dbReference type="SUPFAM" id="SSF52266">
    <property type="entry name" value="SGNH hydrolase"/>
    <property type="match status" value="1"/>
</dbReference>
<dbReference type="InterPro" id="IPR036514">
    <property type="entry name" value="SGNH_hydro_sf"/>
</dbReference>
<dbReference type="Pfam" id="PF13472">
    <property type="entry name" value="Lipase_GDSL_2"/>
    <property type="match status" value="1"/>
</dbReference>
<reference evidence="2" key="1">
    <citation type="submission" date="2020-10" db="EMBL/GenBank/DDBJ databases">
        <authorList>
            <person name="Gilroy R."/>
        </authorList>
    </citation>
    <scope>NUCLEOTIDE SEQUENCE</scope>
    <source>
        <strain evidence="2">6086</strain>
    </source>
</reference>
<sequence>MKKIVCIGDSNTWGYDPRGYGGGRYPAEVRWTARLDDCSEWVIHNFGENGREIPHSAFALRILGQQLAALGPFDGICVMLGANDLLCGVSPAAAAARMEDLLDQLDAYGVPLLLIAPPQFCLGTWVADEPLIHASARLAGLYRTLAQERGHAFADAGKWNIPLAFDGVHFT</sequence>
<dbReference type="EMBL" id="DVJM01000037">
    <property type="protein sequence ID" value="HIS78205.1"/>
    <property type="molecule type" value="Genomic_DNA"/>
</dbReference>
<evidence type="ECO:0000313" key="3">
    <source>
        <dbReference type="Proteomes" id="UP000824141"/>
    </source>
</evidence>
<proteinExistence type="predicted"/>
<evidence type="ECO:0000313" key="2">
    <source>
        <dbReference type="EMBL" id="HIS78205.1"/>
    </source>
</evidence>
<dbReference type="InterPro" id="IPR013830">
    <property type="entry name" value="SGNH_hydro"/>
</dbReference>
<dbReference type="PANTHER" id="PTHR30383:SF29">
    <property type="entry name" value="SGNH HYDROLASE-TYPE ESTERASE DOMAIN-CONTAINING PROTEIN"/>
    <property type="match status" value="1"/>
</dbReference>